<evidence type="ECO:0000313" key="3">
    <source>
        <dbReference type="Proteomes" id="UP000694545"/>
    </source>
</evidence>
<dbReference type="Proteomes" id="UP000694545">
    <property type="component" value="Unplaced"/>
</dbReference>
<dbReference type="AlphaFoldDB" id="A0A8D2KWG3"/>
<feature type="domain" description="Synergin gamma C-terminal" evidence="1">
    <location>
        <begin position="105"/>
        <end position="275"/>
    </location>
</feature>
<name>A0A8D2KWG3_VARKO</name>
<dbReference type="GO" id="GO:0030130">
    <property type="term" value="C:clathrin coat of trans-Golgi network vesicle"/>
    <property type="evidence" value="ECO:0007669"/>
    <property type="project" value="TreeGrafter"/>
</dbReference>
<evidence type="ECO:0000313" key="2">
    <source>
        <dbReference type="Ensembl" id="ENSVKKP00000012204.1"/>
    </source>
</evidence>
<dbReference type="PANTHER" id="PTHR15463:SF2">
    <property type="entry name" value="SYNERGIN GAMMA"/>
    <property type="match status" value="1"/>
</dbReference>
<evidence type="ECO:0000259" key="1">
    <source>
        <dbReference type="Pfam" id="PF25999"/>
    </source>
</evidence>
<dbReference type="Ensembl" id="ENSVKKT00000012493.1">
    <property type="protein sequence ID" value="ENSVKKP00000012204.1"/>
    <property type="gene ID" value="ENSVKKG00000008492.1"/>
</dbReference>
<dbReference type="Pfam" id="PF25999">
    <property type="entry name" value="SYNRG_C"/>
    <property type="match status" value="1"/>
</dbReference>
<dbReference type="InterPro" id="IPR059024">
    <property type="entry name" value="SYNRG_C"/>
</dbReference>
<organism evidence="2 3">
    <name type="scientific">Varanus komodoensis</name>
    <name type="common">Komodo dragon</name>
    <dbReference type="NCBI Taxonomy" id="61221"/>
    <lineage>
        <taxon>Eukaryota</taxon>
        <taxon>Metazoa</taxon>
        <taxon>Chordata</taxon>
        <taxon>Craniata</taxon>
        <taxon>Vertebrata</taxon>
        <taxon>Euteleostomi</taxon>
        <taxon>Lepidosauria</taxon>
        <taxon>Squamata</taxon>
        <taxon>Bifurcata</taxon>
        <taxon>Unidentata</taxon>
        <taxon>Episquamata</taxon>
        <taxon>Toxicofera</taxon>
        <taxon>Anguimorpha</taxon>
        <taxon>Paleoanguimorpha</taxon>
        <taxon>Varanoidea</taxon>
        <taxon>Varanidae</taxon>
        <taxon>Varanus</taxon>
    </lineage>
</organism>
<proteinExistence type="predicted"/>
<reference evidence="2" key="2">
    <citation type="submission" date="2025-09" db="UniProtKB">
        <authorList>
            <consortium name="Ensembl"/>
        </authorList>
    </citation>
    <scope>IDENTIFICATION</scope>
</reference>
<dbReference type="InterPro" id="IPR039656">
    <property type="entry name" value="SYNRG"/>
</dbReference>
<sequence length="277" mass="30573">MGARPLPESFQSCVPPSLHRHPFKSVEGLRLFSFWGAALPDTHGHTWKRCMAHMTVGDKGSLGSVKPWEHLCLHRGEQCWLSNAMWLLPPLFFISSVLWQMDPETARLMRCLQQIHKVIGKGSEIFASTSQPSVCKEVLLSAPGTAYILGLSEVYRVSRRLEEGMKARKLASELLQHTLREVDMAWNNVLSFLVLGQSVFPLLTLQGWEPSAGSAGCPSVPGPAPSQACGVCLTEVKQQPEAHAGNSDPVMHQGSYYHAGCANFWLNCVDSILPRET</sequence>
<dbReference type="PANTHER" id="PTHR15463">
    <property type="entry name" value="AP1 GAMMA SUBUNIT BINDING PROTEIN 1"/>
    <property type="match status" value="1"/>
</dbReference>
<dbReference type="OMA" id="DIEIIWN"/>
<accession>A0A8D2KWG3</accession>
<protein>
    <recommendedName>
        <fullName evidence="1">Synergin gamma C-terminal domain-containing protein</fullName>
    </recommendedName>
</protein>
<reference evidence="2" key="1">
    <citation type="submission" date="2025-08" db="UniProtKB">
        <authorList>
            <consortium name="Ensembl"/>
        </authorList>
    </citation>
    <scope>IDENTIFICATION</scope>
</reference>
<keyword evidence="3" id="KW-1185">Reference proteome</keyword>